<dbReference type="GO" id="GO:0016020">
    <property type="term" value="C:membrane"/>
    <property type="evidence" value="ECO:0007669"/>
    <property type="project" value="InterPro"/>
</dbReference>
<proteinExistence type="predicted"/>
<feature type="transmembrane region" description="Helical" evidence="1">
    <location>
        <begin position="6"/>
        <end position="25"/>
    </location>
</feature>
<feature type="transmembrane region" description="Helical" evidence="1">
    <location>
        <begin position="32"/>
        <end position="49"/>
    </location>
</feature>
<gene>
    <name evidence="3" type="ORF">DB31_3893</name>
</gene>
<dbReference type="InterPro" id="IPR000620">
    <property type="entry name" value="EamA_dom"/>
</dbReference>
<name>A0A085W516_9BACT</name>
<evidence type="ECO:0000313" key="4">
    <source>
        <dbReference type="Proteomes" id="UP000028725"/>
    </source>
</evidence>
<feature type="domain" description="EamA" evidence="2">
    <location>
        <begin position="2"/>
        <end position="137"/>
    </location>
</feature>
<dbReference type="EMBL" id="JMCB01000020">
    <property type="protein sequence ID" value="KFE62779.1"/>
    <property type="molecule type" value="Genomic_DNA"/>
</dbReference>
<keyword evidence="1" id="KW-0812">Transmembrane</keyword>
<dbReference type="SUPFAM" id="SSF103481">
    <property type="entry name" value="Multidrug resistance efflux transporter EmrE"/>
    <property type="match status" value="1"/>
</dbReference>
<dbReference type="Pfam" id="PF00892">
    <property type="entry name" value="EamA"/>
    <property type="match status" value="1"/>
</dbReference>
<dbReference type="RefSeq" id="WP_044197091.1">
    <property type="nucleotide sequence ID" value="NZ_JMCB01000020.1"/>
</dbReference>
<dbReference type="Proteomes" id="UP000028725">
    <property type="component" value="Unassembled WGS sequence"/>
</dbReference>
<evidence type="ECO:0000256" key="1">
    <source>
        <dbReference type="SAM" id="Phobius"/>
    </source>
</evidence>
<dbReference type="PANTHER" id="PTHR22911">
    <property type="entry name" value="ACYL-MALONYL CONDENSING ENZYME-RELATED"/>
    <property type="match status" value="1"/>
</dbReference>
<accession>A0A085W516</accession>
<dbReference type="STRING" id="394096.DB31_3893"/>
<dbReference type="Gene3D" id="1.10.3730.20">
    <property type="match status" value="1"/>
</dbReference>
<dbReference type="InterPro" id="IPR037185">
    <property type="entry name" value="EmrE-like"/>
</dbReference>
<dbReference type="OrthoDB" id="9806718at2"/>
<sequence>MTWVTYALLSAGFAAATAILAKVGVEGVPSNLATAIRTGVVLVFSWGIVLTRREHEALPALSHKTVLFLVLSGVATGLSWLAYFRALQLGPASRVAPIDKLSLAMTLVLAVVVLKEPLSWKLALGVALMVAGALLTLK</sequence>
<dbReference type="PANTHER" id="PTHR22911:SF137">
    <property type="entry name" value="SOLUTE CARRIER FAMILY 35 MEMBER G2-RELATED"/>
    <property type="match status" value="1"/>
</dbReference>
<organism evidence="3 4">
    <name type="scientific">Hyalangium minutum</name>
    <dbReference type="NCBI Taxonomy" id="394096"/>
    <lineage>
        <taxon>Bacteria</taxon>
        <taxon>Pseudomonadati</taxon>
        <taxon>Myxococcota</taxon>
        <taxon>Myxococcia</taxon>
        <taxon>Myxococcales</taxon>
        <taxon>Cystobacterineae</taxon>
        <taxon>Archangiaceae</taxon>
        <taxon>Hyalangium</taxon>
    </lineage>
</organism>
<keyword evidence="1" id="KW-0472">Membrane</keyword>
<evidence type="ECO:0000259" key="2">
    <source>
        <dbReference type="Pfam" id="PF00892"/>
    </source>
</evidence>
<keyword evidence="4" id="KW-1185">Reference proteome</keyword>
<keyword evidence="1" id="KW-1133">Transmembrane helix</keyword>
<evidence type="ECO:0000313" key="3">
    <source>
        <dbReference type="EMBL" id="KFE62779.1"/>
    </source>
</evidence>
<dbReference type="AlphaFoldDB" id="A0A085W516"/>
<reference evidence="3 4" key="1">
    <citation type="submission" date="2014-04" db="EMBL/GenBank/DDBJ databases">
        <title>Genome assembly of Hyalangium minutum DSM 14724.</title>
        <authorList>
            <person name="Sharma G."/>
            <person name="Subramanian S."/>
        </authorList>
    </citation>
    <scope>NUCLEOTIDE SEQUENCE [LARGE SCALE GENOMIC DNA]</scope>
    <source>
        <strain evidence="3 4">DSM 14724</strain>
    </source>
</reference>
<feature type="transmembrane region" description="Helical" evidence="1">
    <location>
        <begin position="61"/>
        <end position="83"/>
    </location>
</feature>
<dbReference type="PATRIC" id="fig|394096.3.peg.7628"/>
<comment type="caution">
    <text evidence="3">The sequence shown here is derived from an EMBL/GenBank/DDBJ whole genome shotgun (WGS) entry which is preliminary data.</text>
</comment>
<protein>
    <submittedName>
        <fullName evidence="3">Bacterial/Archaeal Transporter family protein</fullName>
    </submittedName>
</protein>